<dbReference type="AlphaFoldDB" id="A0A5B7YF34"/>
<dbReference type="KEGG" id="salk:FBQ74_10030"/>
<dbReference type="EMBL" id="CP039852">
    <property type="protein sequence ID" value="QCZ93803.1"/>
    <property type="molecule type" value="Genomic_DNA"/>
</dbReference>
<proteinExistence type="predicted"/>
<keyword evidence="3" id="KW-1185">Reference proteome</keyword>
<dbReference type="OrthoDB" id="6386448at2"/>
<evidence type="ECO:0000313" key="2">
    <source>
        <dbReference type="EMBL" id="QCZ93803.1"/>
    </source>
</evidence>
<organism evidence="2 3">
    <name type="scientific">Salinimonas iocasae</name>
    <dbReference type="NCBI Taxonomy" id="2572577"/>
    <lineage>
        <taxon>Bacteria</taxon>
        <taxon>Pseudomonadati</taxon>
        <taxon>Pseudomonadota</taxon>
        <taxon>Gammaproteobacteria</taxon>
        <taxon>Alteromonadales</taxon>
        <taxon>Alteromonadaceae</taxon>
        <taxon>Alteromonas/Salinimonas group</taxon>
        <taxon>Salinimonas</taxon>
    </lineage>
</organism>
<feature type="chain" id="PRO_5022869431" evidence="1">
    <location>
        <begin position="27"/>
        <end position="184"/>
    </location>
</feature>
<accession>A0A5B7YF34</accession>
<dbReference type="RefSeq" id="WP_139756546.1">
    <property type="nucleotide sequence ID" value="NZ_CP039852.1"/>
</dbReference>
<dbReference type="NCBIfam" id="TIGR02595">
    <property type="entry name" value="PEP_CTERM"/>
    <property type="match status" value="1"/>
</dbReference>
<evidence type="ECO:0000256" key="1">
    <source>
        <dbReference type="SAM" id="SignalP"/>
    </source>
</evidence>
<dbReference type="InterPro" id="IPR013424">
    <property type="entry name" value="Ice-binding_C"/>
</dbReference>
<dbReference type="Proteomes" id="UP000304912">
    <property type="component" value="Chromosome"/>
</dbReference>
<gene>
    <name evidence="2" type="ORF">FBQ74_10030</name>
</gene>
<evidence type="ECO:0000313" key="3">
    <source>
        <dbReference type="Proteomes" id="UP000304912"/>
    </source>
</evidence>
<protein>
    <submittedName>
        <fullName evidence="2">PEP-CTERM sorting domain-containing protein</fullName>
    </submittedName>
</protein>
<feature type="signal peptide" evidence="1">
    <location>
        <begin position="1"/>
        <end position="26"/>
    </location>
</feature>
<reference evidence="2 3" key="1">
    <citation type="submission" date="2019-04" db="EMBL/GenBank/DDBJ databases">
        <title>Salinimonas iocasae sp. nov., a halophilic bacterium isolated from the outer tube casing of tubeworms in Okinawa Trough.</title>
        <authorList>
            <person name="Zhang H."/>
            <person name="Wang H."/>
            <person name="Li C."/>
        </authorList>
    </citation>
    <scope>NUCLEOTIDE SEQUENCE [LARGE SCALE GENOMIC DNA]</scope>
    <source>
        <strain evidence="2 3">KX18D6</strain>
    </source>
</reference>
<keyword evidence="1" id="KW-0732">Signal</keyword>
<sequence length="184" mass="20210">MKNLKSLFGAAALLLTTLGTSLSANAVLITQEGRINGENIFNLAIDLDEDALDSAIANDPFFDPTMADNLFNPELLTLQSVKFFGVSVDLDNVEQFDAEFNALDLTQGFDFLTLDFFSDDLMAGLYFEFDRAFPEFNFATIDFADGELLTIDGSVADFSVVPEPAAYGIFALAMGLLMVRRQRN</sequence>
<name>A0A5B7YF34_9ALTE</name>